<sequence length="280" mass="31868">NISFPLLRELAKAGDPTASKVFKEEIALRLESGYPSVVQYLINQGYLKHFTIFEFKTILDSTDLIKNLSSDPKMVSRFLIYCNFKFPTLLEEILLQILKLPEGKNIILSSMSISESPRILLMRPYLRPNSRYLFNVKTALEKLLRETDEKIGEDIIDIIHEVEIKLKGQENEFPNTIGKSRLEALMKNHFDNKFMENLKGKVPFPFAEKLLGKNKKPQSKCSYCGKIIQQGQDICEWCGHKKDDDEGGFFPYPFIFKPPGGGGGLMKEAELVSVKVVAQA</sequence>
<reference evidence="1" key="1">
    <citation type="journal article" date="2014" name="Front. Microbiol.">
        <title>High frequency of phylogenetically diverse reductive dehalogenase-homologous genes in deep subseafloor sedimentary metagenomes.</title>
        <authorList>
            <person name="Kawai M."/>
            <person name="Futagami T."/>
            <person name="Toyoda A."/>
            <person name="Takaki Y."/>
            <person name="Nishi S."/>
            <person name="Hori S."/>
            <person name="Arai W."/>
            <person name="Tsubouchi T."/>
            <person name="Morono Y."/>
            <person name="Uchiyama I."/>
            <person name="Ito T."/>
            <person name="Fujiyama A."/>
            <person name="Inagaki F."/>
            <person name="Takami H."/>
        </authorList>
    </citation>
    <scope>NUCLEOTIDE SEQUENCE</scope>
    <source>
        <strain evidence="1">Expedition CK06-06</strain>
    </source>
</reference>
<dbReference type="EMBL" id="BARS01005942">
    <property type="protein sequence ID" value="GAF81028.1"/>
    <property type="molecule type" value="Genomic_DNA"/>
</dbReference>
<organism evidence="1">
    <name type="scientific">marine sediment metagenome</name>
    <dbReference type="NCBI Taxonomy" id="412755"/>
    <lineage>
        <taxon>unclassified sequences</taxon>
        <taxon>metagenomes</taxon>
        <taxon>ecological metagenomes</taxon>
    </lineage>
</organism>
<accession>X0SIY9</accession>
<gene>
    <name evidence="1" type="ORF">S01H1_11651</name>
</gene>
<evidence type="ECO:0000313" key="1">
    <source>
        <dbReference type="EMBL" id="GAF81028.1"/>
    </source>
</evidence>
<comment type="caution">
    <text evidence="1">The sequence shown here is derived from an EMBL/GenBank/DDBJ whole genome shotgun (WGS) entry which is preliminary data.</text>
</comment>
<feature type="non-terminal residue" evidence="1">
    <location>
        <position position="1"/>
    </location>
</feature>
<proteinExistence type="predicted"/>
<dbReference type="AlphaFoldDB" id="X0SIY9"/>
<protein>
    <submittedName>
        <fullName evidence="1">Uncharacterized protein</fullName>
    </submittedName>
</protein>
<name>X0SIY9_9ZZZZ</name>